<dbReference type="EMBL" id="BMVX01000024">
    <property type="protein sequence ID" value="GGZ86270.1"/>
    <property type="molecule type" value="Genomic_DNA"/>
</dbReference>
<organism evidence="2 3">
    <name type="scientific">Streptomyces subrutilus</name>
    <dbReference type="NCBI Taxonomy" id="36818"/>
    <lineage>
        <taxon>Bacteria</taxon>
        <taxon>Bacillati</taxon>
        <taxon>Actinomycetota</taxon>
        <taxon>Actinomycetes</taxon>
        <taxon>Kitasatosporales</taxon>
        <taxon>Streptomycetaceae</taxon>
        <taxon>Streptomyces</taxon>
    </lineage>
</organism>
<dbReference type="Proteomes" id="UP000634660">
    <property type="component" value="Unassembled WGS sequence"/>
</dbReference>
<comment type="caution">
    <text evidence="2">The sequence shown here is derived from an EMBL/GenBank/DDBJ whole genome shotgun (WGS) entry which is preliminary data.</text>
</comment>
<accession>A0A918R5Q6</accession>
<evidence type="ECO:0000313" key="2">
    <source>
        <dbReference type="EMBL" id="GGZ86270.1"/>
    </source>
</evidence>
<evidence type="ECO:0000313" key="3">
    <source>
        <dbReference type="Proteomes" id="UP000634660"/>
    </source>
</evidence>
<proteinExistence type="predicted"/>
<dbReference type="RefSeq" id="WP_189828993.1">
    <property type="nucleotide sequence ID" value="NZ_BMVX01000024.1"/>
</dbReference>
<evidence type="ECO:0000256" key="1">
    <source>
        <dbReference type="SAM" id="MobiDB-lite"/>
    </source>
</evidence>
<reference evidence="2" key="2">
    <citation type="submission" date="2020-09" db="EMBL/GenBank/DDBJ databases">
        <authorList>
            <person name="Sun Q."/>
            <person name="Ohkuma M."/>
        </authorList>
    </citation>
    <scope>NUCLEOTIDE SEQUENCE</scope>
    <source>
        <strain evidence="2">JCM 4834</strain>
    </source>
</reference>
<feature type="compositionally biased region" description="Basic and acidic residues" evidence="1">
    <location>
        <begin position="63"/>
        <end position="85"/>
    </location>
</feature>
<feature type="region of interest" description="Disordered" evidence="1">
    <location>
        <begin position="1"/>
        <end position="36"/>
    </location>
</feature>
<feature type="region of interest" description="Disordered" evidence="1">
    <location>
        <begin position="58"/>
        <end position="106"/>
    </location>
</feature>
<gene>
    <name evidence="2" type="ORF">GCM10010371_52650</name>
</gene>
<dbReference type="AlphaFoldDB" id="A0A918R5Q6"/>
<protein>
    <recommendedName>
        <fullName evidence="4">Acyl-CoA carboxylase subunit epsilon</fullName>
    </recommendedName>
</protein>
<feature type="compositionally biased region" description="Basic and acidic residues" evidence="1">
    <location>
        <begin position="1"/>
        <end position="16"/>
    </location>
</feature>
<reference evidence="2" key="1">
    <citation type="journal article" date="2014" name="Int. J. Syst. Evol. Microbiol.">
        <title>Complete genome sequence of Corynebacterium casei LMG S-19264T (=DSM 44701T), isolated from a smear-ripened cheese.</title>
        <authorList>
            <consortium name="US DOE Joint Genome Institute (JGI-PGF)"/>
            <person name="Walter F."/>
            <person name="Albersmeier A."/>
            <person name="Kalinowski J."/>
            <person name="Ruckert C."/>
        </authorList>
    </citation>
    <scope>NUCLEOTIDE SEQUENCE</scope>
    <source>
        <strain evidence="2">JCM 4834</strain>
    </source>
</reference>
<sequence length="106" mass="11081">MTPADDEHERQRDPARSRGAGGRAGPAAPAWHITRGEPAPEEVAAVAVALAAVLAARAAGAGDRTRAEARGAARREAARRRDAAARRTAAASWAVGDRPGWRRGTR</sequence>
<evidence type="ECO:0008006" key="4">
    <source>
        <dbReference type="Google" id="ProtNLM"/>
    </source>
</evidence>
<name>A0A918R5Q6_9ACTN</name>